<dbReference type="RefSeq" id="WP_119836171.1">
    <property type="nucleotide sequence ID" value="NZ_CP032514.1"/>
</dbReference>
<evidence type="ECO:0000256" key="1">
    <source>
        <dbReference type="ARBA" id="ARBA00004651"/>
    </source>
</evidence>
<name>A0ABN5PNX3_9ACTO</name>
<feature type="transmembrane region" description="Helical" evidence="8">
    <location>
        <begin position="513"/>
        <end position="534"/>
    </location>
</feature>
<keyword evidence="5 8" id="KW-0812">Transmembrane</keyword>
<dbReference type="NCBIfam" id="TIGR01625">
    <property type="entry name" value="YidE_YbjL_dupl"/>
    <property type="match status" value="2"/>
</dbReference>
<keyword evidence="6 8" id="KW-1133">Transmembrane helix</keyword>
<dbReference type="SUPFAM" id="SSF116726">
    <property type="entry name" value="TrkA C-terminal domain-like"/>
    <property type="match status" value="1"/>
</dbReference>
<feature type="transmembrane region" description="Helical" evidence="8">
    <location>
        <begin position="160"/>
        <end position="181"/>
    </location>
</feature>
<dbReference type="PANTHER" id="PTHR30445:SF3">
    <property type="entry name" value="TRANSPORT PROTEIN YIDE-RELATED"/>
    <property type="match status" value="1"/>
</dbReference>
<evidence type="ECO:0000256" key="5">
    <source>
        <dbReference type="ARBA" id="ARBA00022692"/>
    </source>
</evidence>
<evidence type="ECO:0000256" key="2">
    <source>
        <dbReference type="ARBA" id="ARBA00009854"/>
    </source>
</evidence>
<dbReference type="EMBL" id="CP032514">
    <property type="protein sequence ID" value="AYD90115.1"/>
    <property type="molecule type" value="Genomic_DNA"/>
</dbReference>
<dbReference type="Gene3D" id="3.30.70.1450">
    <property type="entry name" value="Regulator of K+ conductance, C-terminal domain"/>
    <property type="match status" value="1"/>
</dbReference>
<gene>
    <name evidence="10" type="ORF">D5R93_09055</name>
</gene>
<comment type="similarity">
    <text evidence="2">Belongs to the AAE transporter (TC 2.A.81) family.</text>
</comment>
<feature type="transmembrane region" description="Helical" evidence="8">
    <location>
        <begin position="381"/>
        <end position="402"/>
    </location>
</feature>
<dbReference type="InterPro" id="IPR036721">
    <property type="entry name" value="RCK_C_sf"/>
</dbReference>
<dbReference type="InterPro" id="IPR050144">
    <property type="entry name" value="AAE_transporter"/>
</dbReference>
<sequence>MVTDVLTHLAEAPVLVLFLLIGVGMLVGHLKVRGVSLGAAAVLFCGIALAACGTAVNVEMNIPIELSTLGLTIFTFAIGVQSGPNFFHVLRTAAGPLALLLVILTASAAAGVAVGRALGMDSALIAGTFAGALTNTPALAAAGNAATAAGNPDGTAVATIGYAVSYLYGVIGMLFFCLLALRYRRSDRDAPSPLINRTIRVEREDGPVVADIGERISGELKFSRLRRGETGPIMRPVNSDRLFKDDLVTVVGTQDAVNQAIKAVGHGSSHSLIEDRRYLDFRRITVSDPKLAGRTIADLDIDHRFEATISRVRRGDVDMVGTPDLVLQQGDRVRVVGPTGRMKEISQYFGDSSRGLSAINPVALGIGMALGIFIGELQIPMGGGATFSIGSAAGTLLVGLVFGRIGRIGSFVTAIPFTTTAVLSEIGLLIFLARAGVTAGGQIAEAFSGGDWWRILVTGFIMTTIAGGGLYTSMRWLVRMGGTRLSGLLGGAQTQPAVLAFANERTGADPRVALGYAMVYPVAMILKIFIAQLLGGM</sequence>
<dbReference type="Proteomes" id="UP000273001">
    <property type="component" value="Chromosome"/>
</dbReference>
<keyword evidence="4" id="KW-1003">Cell membrane</keyword>
<accession>A0ABN5PNX3</accession>
<proteinExistence type="inferred from homology"/>
<feature type="transmembrane region" description="Helical" evidence="8">
    <location>
        <begin position="37"/>
        <end position="56"/>
    </location>
</feature>
<feature type="transmembrane region" description="Helical" evidence="8">
    <location>
        <begin position="355"/>
        <end position="375"/>
    </location>
</feature>
<evidence type="ECO:0000313" key="11">
    <source>
        <dbReference type="Proteomes" id="UP000273001"/>
    </source>
</evidence>
<reference evidence="10 11" key="1">
    <citation type="submission" date="2018-09" db="EMBL/GenBank/DDBJ databases">
        <authorList>
            <person name="Li J."/>
        </authorList>
    </citation>
    <scope>NUCLEOTIDE SEQUENCE [LARGE SCALE GENOMIC DNA]</scope>
    <source>
        <strain evidence="10 11">2129</strain>
    </source>
</reference>
<feature type="transmembrane region" description="Helical" evidence="8">
    <location>
        <begin position="414"/>
        <end position="432"/>
    </location>
</feature>
<comment type="subcellular location">
    <subcellularLocation>
        <location evidence="1">Cell membrane</location>
        <topology evidence="1">Multi-pass membrane protein</topology>
    </subcellularLocation>
</comment>
<evidence type="ECO:0000256" key="6">
    <source>
        <dbReference type="ARBA" id="ARBA00022989"/>
    </source>
</evidence>
<dbReference type="PANTHER" id="PTHR30445">
    <property type="entry name" value="K(+)_H(+) ANTIPORTER SUBUNIT KHTT"/>
    <property type="match status" value="1"/>
</dbReference>
<feature type="transmembrane region" description="Helical" evidence="8">
    <location>
        <begin position="452"/>
        <end position="471"/>
    </location>
</feature>
<feature type="transmembrane region" description="Helical" evidence="8">
    <location>
        <begin position="92"/>
        <end position="114"/>
    </location>
</feature>
<dbReference type="PROSITE" id="PS51202">
    <property type="entry name" value="RCK_C"/>
    <property type="match status" value="1"/>
</dbReference>
<keyword evidence="7 8" id="KW-0472">Membrane</keyword>
<evidence type="ECO:0000256" key="7">
    <source>
        <dbReference type="ARBA" id="ARBA00023136"/>
    </source>
</evidence>
<evidence type="ECO:0000256" key="4">
    <source>
        <dbReference type="ARBA" id="ARBA00022475"/>
    </source>
</evidence>
<evidence type="ECO:0000256" key="8">
    <source>
        <dbReference type="SAM" id="Phobius"/>
    </source>
</evidence>
<dbReference type="InterPro" id="IPR006037">
    <property type="entry name" value="RCK_C"/>
</dbReference>
<keyword evidence="11" id="KW-1185">Reference proteome</keyword>
<evidence type="ECO:0000259" key="9">
    <source>
        <dbReference type="PROSITE" id="PS51202"/>
    </source>
</evidence>
<feature type="transmembrane region" description="Helical" evidence="8">
    <location>
        <begin position="62"/>
        <end position="80"/>
    </location>
</feature>
<feature type="transmembrane region" description="Helical" evidence="8">
    <location>
        <begin position="12"/>
        <end position="30"/>
    </location>
</feature>
<dbReference type="InterPro" id="IPR006512">
    <property type="entry name" value="YidE_YbjL"/>
</dbReference>
<dbReference type="Pfam" id="PF02080">
    <property type="entry name" value="TrkA_C"/>
    <property type="match status" value="1"/>
</dbReference>
<keyword evidence="3" id="KW-0813">Transport</keyword>
<protein>
    <submittedName>
        <fullName evidence="10">Transporter</fullName>
    </submittedName>
</protein>
<evidence type="ECO:0000256" key="3">
    <source>
        <dbReference type="ARBA" id="ARBA00022448"/>
    </source>
</evidence>
<feature type="domain" description="RCK C-terminal" evidence="9">
    <location>
        <begin position="267"/>
        <end position="351"/>
    </location>
</feature>
<evidence type="ECO:0000313" key="10">
    <source>
        <dbReference type="EMBL" id="AYD90115.1"/>
    </source>
</evidence>
<dbReference type="Pfam" id="PF06826">
    <property type="entry name" value="Asp-Al_Ex"/>
    <property type="match status" value="2"/>
</dbReference>
<organism evidence="10 11">
    <name type="scientific">Actinomyces lilanjuaniae</name>
    <dbReference type="NCBI Taxonomy" id="2321394"/>
    <lineage>
        <taxon>Bacteria</taxon>
        <taxon>Bacillati</taxon>
        <taxon>Actinomycetota</taxon>
        <taxon>Actinomycetes</taxon>
        <taxon>Actinomycetales</taxon>
        <taxon>Actinomycetaceae</taxon>
        <taxon>Actinomyces</taxon>
    </lineage>
</organism>